<name>A0ABS1M3Z5_9NOCA</name>
<dbReference type="EMBL" id="JAERRJ010000004">
    <property type="protein sequence ID" value="MBL1075269.1"/>
    <property type="molecule type" value="Genomic_DNA"/>
</dbReference>
<dbReference type="RefSeq" id="WP_201947089.1">
    <property type="nucleotide sequence ID" value="NZ_JAERRJ010000004.1"/>
</dbReference>
<dbReference type="InterPro" id="IPR027580">
    <property type="entry name" value="EXLDI"/>
</dbReference>
<dbReference type="Proteomes" id="UP000602198">
    <property type="component" value="Unassembled WGS sequence"/>
</dbReference>
<dbReference type="NCBIfam" id="TIGR04342">
    <property type="entry name" value="EXLDI"/>
    <property type="match status" value="1"/>
</dbReference>
<protein>
    <submittedName>
        <fullName evidence="1">EXLDI protein</fullName>
    </submittedName>
</protein>
<sequence length="164" mass="18233">MPADLQKPTPDADGMQEFELRVGPGGGRTQRFTGRLIAESQQVTKSGAEVVQVYLSRKGKFVVHRHYIDWNDFLQSGKKSYREQKEALAGARAHSGQSDFAVFGEWAKGLKNWRDLVGFGDGGAGDYTLDIVETLEELRDRVPAKAFRIVSDVVHNPAEEVLDI</sequence>
<gene>
    <name evidence="1" type="ORF">JK358_12780</name>
</gene>
<proteinExistence type="predicted"/>
<organism evidence="1 2">
    <name type="scientific">Nocardia acididurans</name>
    <dbReference type="NCBI Taxonomy" id="2802282"/>
    <lineage>
        <taxon>Bacteria</taxon>
        <taxon>Bacillati</taxon>
        <taxon>Actinomycetota</taxon>
        <taxon>Actinomycetes</taxon>
        <taxon>Mycobacteriales</taxon>
        <taxon>Nocardiaceae</taxon>
        <taxon>Nocardia</taxon>
    </lineage>
</organism>
<accession>A0ABS1M3Z5</accession>
<comment type="caution">
    <text evidence="1">The sequence shown here is derived from an EMBL/GenBank/DDBJ whole genome shotgun (WGS) entry which is preliminary data.</text>
</comment>
<reference evidence="1 2" key="1">
    <citation type="submission" date="2021-01" db="EMBL/GenBank/DDBJ databases">
        <title>WGS of actinomycetes isolated from Thailand.</title>
        <authorList>
            <person name="Thawai C."/>
        </authorList>
    </citation>
    <scope>NUCLEOTIDE SEQUENCE [LARGE SCALE GENOMIC DNA]</scope>
    <source>
        <strain evidence="1 2">LPG 2</strain>
    </source>
</reference>
<evidence type="ECO:0000313" key="1">
    <source>
        <dbReference type="EMBL" id="MBL1075269.1"/>
    </source>
</evidence>
<evidence type="ECO:0000313" key="2">
    <source>
        <dbReference type="Proteomes" id="UP000602198"/>
    </source>
</evidence>
<keyword evidence="2" id="KW-1185">Reference proteome</keyword>